<name>A0A3R7YYV5_9STRA</name>
<evidence type="ECO:0000313" key="4">
    <source>
        <dbReference type="Proteomes" id="UP000286097"/>
    </source>
</evidence>
<feature type="coiled-coil region" evidence="1">
    <location>
        <begin position="189"/>
        <end position="216"/>
    </location>
</feature>
<protein>
    <submittedName>
        <fullName evidence="3">Uncharacterized protein</fullName>
    </submittedName>
</protein>
<reference evidence="3 4" key="1">
    <citation type="submission" date="2018-06" db="EMBL/GenBank/DDBJ databases">
        <title>Comparative genomics of downy mildews reveals potential adaptations to biotrophy.</title>
        <authorList>
            <person name="Fletcher K."/>
            <person name="Klosterman S.J."/>
            <person name="Derevnina L."/>
            <person name="Martin F."/>
            <person name="Koike S."/>
            <person name="Reyes Chin-Wo S."/>
            <person name="Mou B."/>
            <person name="Michelmore R."/>
        </authorList>
    </citation>
    <scope>NUCLEOTIDE SEQUENCE [LARGE SCALE GENOMIC DNA]</scope>
    <source>
        <strain evidence="3 4">R13</strain>
    </source>
</reference>
<dbReference type="EMBL" id="QKXF01000142">
    <property type="protein sequence ID" value="RQM15836.1"/>
    <property type="molecule type" value="Genomic_DNA"/>
</dbReference>
<evidence type="ECO:0000256" key="2">
    <source>
        <dbReference type="SAM" id="MobiDB-lite"/>
    </source>
</evidence>
<accession>A0A3R7YYV5</accession>
<feature type="compositionally biased region" description="Basic and acidic residues" evidence="2">
    <location>
        <begin position="29"/>
        <end position="39"/>
    </location>
</feature>
<evidence type="ECO:0000313" key="3">
    <source>
        <dbReference type="EMBL" id="RQM15836.1"/>
    </source>
</evidence>
<comment type="caution">
    <text evidence="3">The sequence shown here is derived from an EMBL/GenBank/DDBJ whole genome shotgun (WGS) entry which is preliminary data.</text>
</comment>
<dbReference type="VEuPathDB" id="FungiDB:DD237_003038"/>
<keyword evidence="1" id="KW-0175">Coiled coil</keyword>
<dbReference type="AlphaFoldDB" id="A0A3R7YYV5"/>
<sequence length="263" mass="29874">MVQVSPCARFAMLAHQVVNVVSRACSCTPKEHSPRDDIKNSSGSARDSTTELDRGACADENDGEHDGGPGSDDEDVLTSLGASYRAWRVYHREKKAHDYTKSRLVESIRREATLAKQMARFDGSVEQIERAFMRQEDLEATVIILEEKYDAVVTRQATENDNDLDLESQCPLRIHRLHEAEVLHWKTQCEQLLSELASINLEKNRLIEELRKAKKTAVLIMNRQYVHLETGMSSAPQLLPRAARRQKNDIKKRSYSDIAIVQD</sequence>
<organism evidence="3 4">
    <name type="scientific">Peronospora effusa</name>
    <dbReference type="NCBI Taxonomy" id="542832"/>
    <lineage>
        <taxon>Eukaryota</taxon>
        <taxon>Sar</taxon>
        <taxon>Stramenopiles</taxon>
        <taxon>Oomycota</taxon>
        <taxon>Peronosporomycetes</taxon>
        <taxon>Peronosporales</taxon>
        <taxon>Peronosporaceae</taxon>
        <taxon>Peronospora</taxon>
    </lineage>
</organism>
<proteinExistence type="predicted"/>
<feature type="region of interest" description="Disordered" evidence="2">
    <location>
        <begin position="27"/>
        <end position="76"/>
    </location>
</feature>
<gene>
    <name evidence="3" type="ORF">DD237_003038</name>
</gene>
<feature type="compositionally biased region" description="Basic and acidic residues" evidence="2">
    <location>
        <begin position="48"/>
        <end position="57"/>
    </location>
</feature>
<dbReference type="Proteomes" id="UP000286097">
    <property type="component" value="Unassembled WGS sequence"/>
</dbReference>
<evidence type="ECO:0000256" key="1">
    <source>
        <dbReference type="SAM" id="Coils"/>
    </source>
</evidence>